<dbReference type="EMBL" id="JAKIXB020000011">
    <property type="protein sequence ID" value="KAL1604188.1"/>
    <property type="molecule type" value="Genomic_DNA"/>
</dbReference>
<dbReference type="Proteomes" id="UP001521222">
    <property type="component" value="Unassembled WGS sequence"/>
</dbReference>
<feature type="compositionally biased region" description="Acidic residues" evidence="1">
    <location>
        <begin position="339"/>
        <end position="352"/>
    </location>
</feature>
<feature type="compositionally biased region" description="Basic and acidic residues" evidence="1">
    <location>
        <begin position="232"/>
        <end position="252"/>
    </location>
</feature>
<dbReference type="InterPro" id="IPR056632">
    <property type="entry name" value="DUF7730"/>
</dbReference>
<comment type="caution">
    <text evidence="3">The sequence shown here is derived from an EMBL/GenBank/DDBJ whole genome shotgun (WGS) entry which is preliminary data.</text>
</comment>
<feature type="domain" description="DUF7730" evidence="2">
    <location>
        <begin position="20"/>
        <end position="203"/>
    </location>
</feature>
<proteinExistence type="predicted"/>
<accession>A0ABR3RIS5</accession>
<feature type="region of interest" description="Disordered" evidence="1">
    <location>
        <begin position="303"/>
        <end position="352"/>
    </location>
</feature>
<name>A0ABR3RIS5_9PLEO</name>
<organism evidence="3 4">
    <name type="scientific">Nothophoma quercina</name>
    <dbReference type="NCBI Taxonomy" id="749835"/>
    <lineage>
        <taxon>Eukaryota</taxon>
        <taxon>Fungi</taxon>
        <taxon>Dikarya</taxon>
        <taxon>Ascomycota</taxon>
        <taxon>Pezizomycotina</taxon>
        <taxon>Dothideomycetes</taxon>
        <taxon>Pleosporomycetidae</taxon>
        <taxon>Pleosporales</taxon>
        <taxon>Pleosporineae</taxon>
        <taxon>Didymellaceae</taxon>
        <taxon>Nothophoma</taxon>
    </lineage>
</organism>
<dbReference type="Pfam" id="PF24864">
    <property type="entry name" value="DUF7730"/>
    <property type="match status" value="1"/>
</dbReference>
<evidence type="ECO:0000313" key="3">
    <source>
        <dbReference type="EMBL" id="KAL1604188.1"/>
    </source>
</evidence>
<sequence length="352" mass="39830">MATTELVVRDRPLQVEMKPSRLLSLPKELRLQIWQYTVMDPSMESLVLRIRQGLAPCSQVEQPASKRICNPLLQQPRFHSVVETVFERPPKNSISVAILRSSKAIYHEALPILYDSILFSPCSMFHEFLVPLSDFAKQHIRAVRLSPDYYLATASHFDWAVLCAQVASLPCLQRVDIKSEHVHIWQSGRITKRLMRPLLKIKVPKTLVPARDSGAFQKTLVDIKEEMDIERAARRERREAQAAEEAQRKQGDIQEGPADIESKGVDQPPRIPEALRVAIANNLHAQDDAENDADDWDVVSVHNLAAGEENEQPITTGSKRPRSNSEDGHSPLLGYNDWELIEPDQSSDDSCK</sequence>
<protein>
    <recommendedName>
        <fullName evidence="2">DUF7730 domain-containing protein</fullName>
    </recommendedName>
</protein>
<evidence type="ECO:0000256" key="1">
    <source>
        <dbReference type="SAM" id="MobiDB-lite"/>
    </source>
</evidence>
<dbReference type="PANTHER" id="PTHR38790">
    <property type="entry name" value="2EXR DOMAIN-CONTAINING PROTEIN-RELATED"/>
    <property type="match status" value="1"/>
</dbReference>
<gene>
    <name evidence="3" type="ORF">SLS59_003981</name>
</gene>
<feature type="region of interest" description="Disordered" evidence="1">
    <location>
        <begin position="232"/>
        <end position="268"/>
    </location>
</feature>
<evidence type="ECO:0000313" key="4">
    <source>
        <dbReference type="Proteomes" id="UP001521222"/>
    </source>
</evidence>
<evidence type="ECO:0000259" key="2">
    <source>
        <dbReference type="Pfam" id="PF24864"/>
    </source>
</evidence>
<dbReference type="PANTHER" id="PTHR38790:SF4">
    <property type="entry name" value="2EXR DOMAIN-CONTAINING PROTEIN"/>
    <property type="match status" value="1"/>
</dbReference>
<keyword evidence="4" id="KW-1185">Reference proteome</keyword>
<reference evidence="3 4" key="1">
    <citation type="submission" date="2024-02" db="EMBL/GenBank/DDBJ databases">
        <title>De novo assembly and annotation of 12 fungi associated with fruit tree decline syndrome in Ontario, Canada.</title>
        <authorList>
            <person name="Sulman M."/>
            <person name="Ellouze W."/>
            <person name="Ilyukhin E."/>
        </authorList>
    </citation>
    <scope>NUCLEOTIDE SEQUENCE [LARGE SCALE GENOMIC DNA]</scope>
    <source>
        <strain evidence="3 4">M97-236</strain>
    </source>
</reference>